<keyword evidence="2" id="KW-0479">Metal-binding</keyword>
<feature type="domain" description="PHD-type" evidence="11">
    <location>
        <begin position="1609"/>
        <end position="1659"/>
    </location>
</feature>
<dbReference type="PROSITE" id="PS51805">
    <property type="entry name" value="EPHD"/>
    <property type="match status" value="1"/>
</dbReference>
<proteinExistence type="predicted"/>
<dbReference type="Gene3D" id="2.170.270.10">
    <property type="entry name" value="SET domain"/>
    <property type="match status" value="1"/>
</dbReference>
<feature type="domain" description="SET" evidence="12">
    <location>
        <begin position="1977"/>
        <end position="2098"/>
    </location>
</feature>
<dbReference type="InterPro" id="IPR001965">
    <property type="entry name" value="Znf_PHD"/>
</dbReference>
<dbReference type="InterPro" id="IPR019787">
    <property type="entry name" value="Znf_PHD-finger"/>
</dbReference>
<dbReference type="PROSITE" id="PS50280">
    <property type="entry name" value="SET"/>
    <property type="match status" value="1"/>
</dbReference>
<evidence type="ECO:0000256" key="9">
    <source>
        <dbReference type="PROSITE-ProRule" id="PRU00146"/>
    </source>
</evidence>
<evidence type="ECO:0000256" key="2">
    <source>
        <dbReference type="ARBA" id="ARBA00022723"/>
    </source>
</evidence>
<reference evidence="15" key="1">
    <citation type="submission" date="2025-08" db="UniProtKB">
        <authorList>
            <consortium name="RefSeq"/>
        </authorList>
    </citation>
    <scope>IDENTIFICATION</scope>
    <source>
        <tissue evidence="15">Seedling</tissue>
    </source>
</reference>
<keyword evidence="8" id="KW-0539">Nucleus</keyword>
<dbReference type="SMART" id="SM00249">
    <property type="entry name" value="PHD"/>
    <property type="match status" value="2"/>
</dbReference>
<dbReference type="Pfam" id="PF13831">
    <property type="entry name" value="PHD_2"/>
    <property type="match status" value="1"/>
</dbReference>
<dbReference type="SUPFAM" id="SSF57903">
    <property type="entry name" value="FYVE/PHD zinc finger"/>
    <property type="match status" value="1"/>
</dbReference>
<dbReference type="SMART" id="SM00317">
    <property type="entry name" value="SET"/>
    <property type="match status" value="1"/>
</dbReference>
<dbReference type="GeneID" id="107421144"/>
<dbReference type="InterPro" id="IPR011011">
    <property type="entry name" value="Znf_FYVE_PHD"/>
</dbReference>
<evidence type="ECO:0000259" key="11">
    <source>
        <dbReference type="PROSITE" id="PS50016"/>
    </source>
</evidence>
<accession>A0ABM4A9R7</accession>
<dbReference type="CDD" id="cd15571">
    <property type="entry name" value="ePHD"/>
    <property type="match status" value="1"/>
</dbReference>
<evidence type="ECO:0000256" key="10">
    <source>
        <dbReference type="SAM" id="MobiDB-lite"/>
    </source>
</evidence>
<evidence type="ECO:0000256" key="6">
    <source>
        <dbReference type="ARBA" id="ARBA00023015"/>
    </source>
</evidence>
<feature type="domain" description="PHD-type" evidence="13">
    <location>
        <begin position="1761"/>
        <end position="1875"/>
    </location>
</feature>
<keyword evidence="7" id="KW-0804">Transcription</keyword>
<evidence type="ECO:0000256" key="4">
    <source>
        <dbReference type="ARBA" id="ARBA00022833"/>
    </source>
</evidence>
<dbReference type="Pfam" id="PF16135">
    <property type="entry name" value="TDBD"/>
    <property type="match status" value="1"/>
</dbReference>
<dbReference type="Pfam" id="PF00856">
    <property type="entry name" value="SET"/>
    <property type="match status" value="1"/>
</dbReference>
<dbReference type="Gene3D" id="3.30.40.10">
    <property type="entry name" value="Zinc/RING finger domain, C3HC4 (zinc finger)"/>
    <property type="match status" value="2"/>
</dbReference>
<dbReference type="Proteomes" id="UP001652623">
    <property type="component" value="Chromosome 5"/>
</dbReference>
<gene>
    <name evidence="15" type="primary">LOC107421144</name>
</gene>
<dbReference type="Pfam" id="PF13832">
    <property type="entry name" value="zf-HC5HC2H_2"/>
    <property type="match status" value="1"/>
</dbReference>
<evidence type="ECO:0000256" key="7">
    <source>
        <dbReference type="ARBA" id="ARBA00023163"/>
    </source>
</evidence>
<evidence type="ECO:0000313" key="14">
    <source>
        <dbReference type="Proteomes" id="UP001652623"/>
    </source>
</evidence>
<evidence type="ECO:0000256" key="5">
    <source>
        <dbReference type="ARBA" id="ARBA00022853"/>
    </source>
</evidence>
<dbReference type="InterPro" id="IPR032308">
    <property type="entry name" value="TDBD"/>
</dbReference>
<dbReference type="PANTHER" id="PTHR45838:SF4">
    <property type="entry name" value="HISTONE-LYSINE N-METHYLTRANSFERASE TRITHORAX"/>
    <property type="match status" value="1"/>
</dbReference>
<dbReference type="CDD" id="cd10518">
    <property type="entry name" value="SET_SETD1-like"/>
    <property type="match status" value="1"/>
</dbReference>
<dbReference type="InterPro" id="IPR001214">
    <property type="entry name" value="SET_dom"/>
</dbReference>
<keyword evidence="5" id="KW-0156">Chromatin regulator</keyword>
<dbReference type="SUPFAM" id="SSF82199">
    <property type="entry name" value="SET domain"/>
    <property type="match status" value="1"/>
</dbReference>
<feature type="region of interest" description="Disordered" evidence="10">
    <location>
        <begin position="1279"/>
        <end position="1307"/>
    </location>
</feature>
<dbReference type="PANTHER" id="PTHR45838">
    <property type="entry name" value="HISTONE-LYSINE-N-METHYLTRANSFERASE 2 KMT2 FAMILY MEMBER"/>
    <property type="match status" value="1"/>
</dbReference>
<evidence type="ECO:0000256" key="8">
    <source>
        <dbReference type="ARBA" id="ARBA00023242"/>
    </source>
</evidence>
<keyword evidence="3 9" id="KW-0863">Zinc-finger</keyword>
<sequence length="2139" mass="235388">MTLGFDGGGLGFFFFESFFWEMENSWQGKCGSTLQSSTPSLTSSSSQELRNQAATNTGYYFYPHGQQDLRTAVHGRVQDPSLPNNSLISSHRLGNVIPGNSFLSLLSGPPSLLQCDFQEFSNPKPLCSSVKLMSDNSSVLANATGSRIPLTFNGLQSENLSGQNLHGAGFCPTNLHGAGFCPTISSRPMTSSNCSSKSVLPDVKSSELDKAVVHCMVPGNEKVKGSFSLSGEWRSTCHANVQKACGTRVQTFQVKSMEANSNQSASYMSGCPRVFCLSTGGYLLLSNTGLLGIVCSCHCFHMSVLKFCEHSGLFGVNPGDAVCVDGGETIAQWRKVYFQKFGIRVPEDQSDWDWPEGLSTTAGLLRSRATTSNISSNISHLVHSSEGLVRSGQTLDNSGLSKNLHTDQNLVIDALQNKQKRNVQDNSNILLKGLIGTSLSNVRAVVDNQIMECPVSQCLTMSKFVGIGSQDGSQSISGYIDSILKNGNSSISYPASQELKTICKESDLSMINAQRSLFVGRDAALSNIELKLGQPYQSSQQFENSNLTALGPQLLDTLVNPPPKSVFPEQIMHNNDLREKVELGQNLYFATGPSGPSTKREQNQLNLGNCAFEVGNSTDAGRLEKLRGNLVHNSVVSLPTPTHSKIPSESSMRTKANDNMLIGMEHVMPNTQYSGSFSWHNENGLERQLPIPELCLRGLTDKGKGVGSIGDKYYFMKDTASRTHKEMDITGNDPHIPVQCGNSCYSHQLSSLAVEVPDTRKICNYPENVPFHGSGGQVDHVNHRSLAVSMGSGLISPSQVVSTGIPLATSTCLLDQTSALSREEGIGVSGHLLDDNLRLLALRQMLDLSKQQNAYNYLGMKKGEGKYDGLSYAQNSCSEPSVPGEQWQGSGLTSKMDVSEAAVKARLSGTSRFGGDKGMNNCCDLSTMTQGISLHPKEMAVQCQLSNDHLRKEQPSMRSDKDIAGSSEHEKSCCRIPSDCFQRNCNCSVHTNHFERNFESRIGNFPNVLKEQIGMVNSEASVILGSKFAKNHNFANDKMISLEQSGLNGKLHKNIFSHSSQWRDVPSKAKGVFDVMHVDCSSDVIDGKGCNGSQHRDTSSKCLNDTMQAMDSLKENEISNISSGCSAPAVTQVSVEVNNTDSYSADVANSGCVSDLVIDEGSGIDECWSSDDACGSERSAEFLGATCKTSLKEPGSSKNIYHQSSRSLLDELKLINSLTWKKGRNQIQTGIASQNKDNLSKRFERRLKAGKRKRDCPYENSKYTCNAESPSCSSKYNQIISSSSQGKTHRASFSQQSSRRKLSSARKLPRKRDIYKLYNEREENDVSCGELYVAADTNDIYELSGGKKFKMDYTCAVTKARMRDVTDEGIGVMKYNSVGWMKASSLQVNICQMKPRPMVCGKYGELSDGKQDGVVSKSAKIVPLSKVLKSAKRCTLPQNQKPRPTFVKELKKTGHDGTDVYCDEFHYLNNEIESCSYKIKNYDGVNNDASERMNEGCSAGDYKFAEELPMLEKEKHDKSKKDCHKVDTIACQSKIKSKEVRKRSIYELTVNDKNPSSKRFSLLRTSKCFPKMKAGKVLRKDEDKMLGFHGVVDQKSPQVRRCSSLLNSDAFCCVCGSSKKDEFNYLLECSQCSIKVHQACYGVSRVPKGHWYCRPCRTNSKDIACVLCGYGGGAMTRALQSRAIAKTFLRAWNIETECRPKTILSSVKTLQNELSGLHSSVSGNEEGSSFCIQPENIEPLASAACKMEMLYHLDVEQNSPLVSKLKVHNSITVGLLDSTTKQWVHMVCALWTPGTRCPNVDTMSAFDVSGASRPKTDVVCSICCRPGGSCIQCRVINCSIQFHPWCAHQKGLLQSEVEGVDSESVGFYGRCMLHAIHPMCETNCDPAGIETGCSGIEEFTCARTEGYKGRKHDGFCHKYGQSKGKSGCLVPQEQLNAWIHINGQKTCAQGLPKLPASDVEHDCRKEYARYKQVKGWKHLVVYKSGIHALGLYTSRFISRGEMVVEYVGEIVGQRVADKRENEYQSGRKLQYKSACYFFRIDKEHIIDATHKGGIARFVNHSCLPNCVAKVISVRNEKKVVFFAERDIFPGEEVTYDYHFNHEDEGNSWSFLLLRKILKGVELVLSFSLSISNHGSNVHL</sequence>
<dbReference type="RefSeq" id="XP_060673474.1">
    <property type="nucleotide sequence ID" value="XM_060817491.1"/>
</dbReference>
<feature type="compositionally biased region" description="Basic residues" evidence="10">
    <location>
        <begin position="1298"/>
        <end position="1307"/>
    </location>
</feature>
<dbReference type="InterPro" id="IPR013083">
    <property type="entry name" value="Znf_RING/FYVE/PHD"/>
</dbReference>
<dbReference type="InterPro" id="IPR034732">
    <property type="entry name" value="EPHD"/>
</dbReference>
<keyword evidence="14" id="KW-1185">Reference proteome</keyword>
<name>A0ABM4A9R7_ZIZJJ</name>
<evidence type="ECO:0000313" key="15">
    <source>
        <dbReference type="RefSeq" id="XP_060673474.1"/>
    </source>
</evidence>
<evidence type="ECO:0000256" key="3">
    <source>
        <dbReference type="ARBA" id="ARBA00022771"/>
    </source>
</evidence>
<evidence type="ECO:0000259" key="12">
    <source>
        <dbReference type="PROSITE" id="PS50280"/>
    </source>
</evidence>
<comment type="subcellular location">
    <subcellularLocation>
        <location evidence="1">Nucleus</location>
    </subcellularLocation>
</comment>
<protein>
    <submittedName>
        <fullName evidence="15">Uncharacterized protein LOC107421144 isoform X4</fullName>
    </submittedName>
</protein>
<evidence type="ECO:0000256" key="1">
    <source>
        <dbReference type="ARBA" id="ARBA00004123"/>
    </source>
</evidence>
<evidence type="ECO:0000259" key="13">
    <source>
        <dbReference type="PROSITE" id="PS51805"/>
    </source>
</evidence>
<keyword evidence="4" id="KW-0862">Zinc</keyword>
<dbReference type="PROSITE" id="PS50016">
    <property type="entry name" value="ZF_PHD_2"/>
    <property type="match status" value="1"/>
</dbReference>
<dbReference type="InterPro" id="IPR046341">
    <property type="entry name" value="SET_dom_sf"/>
</dbReference>
<organism evidence="14 15">
    <name type="scientific">Ziziphus jujuba</name>
    <name type="common">Chinese jujube</name>
    <name type="synonym">Ziziphus sativa</name>
    <dbReference type="NCBI Taxonomy" id="326968"/>
    <lineage>
        <taxon>Eukaryota</taxon>
        <taxon>Viridiplantae</taxon>
        <taxon>Streptophyta</taxon>
        <taxon>Embryophyta</taxon>
        <taxon>Tracheophyta</taxon>
        <taxon>Spermatophyta</taxon>
        <taxon>Magnoliopsida</taxon>
        <taxon>eudicotyledons</taxon>
        <taxon>Gunneridae</taxon>
        <taxon>Pentapetalae</taxon>
        <taxon>rosids</taxon>
        <taxon>fabids</taxon>
        <taxon>Rosales</taxon>
        <taxon>Rhamnaceae</taxon>
        <taxon>Paliureae</taxon>
        <taxon>Ziziphus</taxon>
    </lineage>
</organism>
<keyword evidence="6" id="KW-0805">Transcription regulation</keyword>